<comment type="caution">
    <text evidence="7">The sequence shown here is derived from an EMBL/GenBank/DDBJ whole genome shotgun (WGS) entry which is preliminary data.</text>
</comment>
<dbReference type="EC" id="2.7.13.3" evidence="2"/>
<dbReference type="Gene3D" id="1.10.287.130">
    <property type="match status" value="1"/>
</dbReference>
<keyword evidence="3" id="KW-0597">Phosphoprotein</keyword>
<comment type="catalytic activity">
    <reaction evidence="1">
        <text>ATP + protein L-histidine = ADP + protein N-phospho-L-histidine.</text>
        <dbReference type="EC" id="2.7.13.3"/>
    </reaction>
</comment>
<evidence type="ECO:0000313" key="8">
    <source>
        <dbReference type="Proteomes" id="UP000824139"/>
    </source>
</evidence>
<dbReference type="InterPro" id="IPR029016">
    <property type="entry name" value="GAF-like_dom_sf"/>
</dbReference>
<accession>A0A9D1K3E3</accession>
<feature type="domain" description="Histidine kinase" evidence="6">
    <location>
        <begin position="172"/>
        <end position="387"/>
    </location>
</feature>
<evidence type="ECO:0000256" key="1">
    <source>
        <dbReference type="ARBA" id="ARBA00000085"/>
    </source>
</evidence>
<name>A0A9D1K3E3_9BACT</name>
<dbReference type="GO" id="GO:0009927">
    <property type="term" value="F:histidine phosphotransfer kinase activity"/>
    <property type="evidence" value="ECO:0007669"/>
    <property type="project" value="TreeGrafter"/>
</dbReference>
<dbReference type="PANTHER" id="PTHR43047">
    <property type="entry name" value="TWO-COMPONENT HISTIDINE PROTEIN KINASE"/>
    <property type="match status" value="1"/>
</dbReference>
<dbReference type="InterPro" id="IPR004358">
    <property type="entry name" value="Sig_transdc_His_kin-like_C"/>
</dbReference>
<dbReference type="AlphaFoldDB" id="A0A9D1K3E3"/>
<dbReference type="FunFam" id="3.30.565.10:FF:000006">
    <property type="entry name" value="Sensor histidine kinase WalK"/>
    <property type="match status" value="1"/>
</dbReference>
<evidence type="ECO:0000313" key="7">
    <source>
        <dbReference type="EMBL" id="HIS82657.1"/>
    </source>
</evidence>
<reference evidence="7" key="1">
    <citation type="submission" date="2020-10" db="EMBL/GenBank/DDBJ databases">
        <authorList>
            <person name="Gilroy R."/>
        </authorList>
    </citation>
    <scope>NUCLEOTIDE SEQUENCE</scope>
    <source>
        <strain evidence="7">CHK152-2994</strain>
    </source>
</reference>
<evidence type="ECO:0000259" key="6">
    <source>
        <dbReference type="PROSITE" id="PS50109"/>
    </source>
</evidence>
<dbReference type="PRINTS" id="PR00344">
    <property type="entry name" value="BCTRLSENSOR"/>
</dbReference>
<evidence type="ECO:0000256" key="2">
    <source>
        <dbReference type="ARBA" id="ARBA00012438"/>
    </source>
</evidence>
<dbReference type="GO" id="GO:0000155">
    <property type="term" value="F:phosphorelay sensor kinase activity"/>
    <property type="evidence" value="ECO:0007669"/>
    <property type="project" value="InterPro"/>
</dbReference>
<proteinExistence type="predicted"/>
<keyword evidence="5 7" id="KW-0418">Kinase</keyword>
<dbReference type="SMART" id="SM00387">
    <property type="entry name" value="HATPase_c"/>
    <property type="match status" value="1"/>
</dbReference>
<dbReference type="SMART" id="SM00388">
    <property type="entry name" value="HisKA"/>
    <property type="match status" value="1"/>
</dbReference>
<organism evidence="7 8">
    <name type="scientific">Candidatus Scatenecus faecavium</name>
    <dbReference type="NCBI Taxonomy" id="2840915"/>
    <lineage>
        <taxon>Bacteria</taxon>
        <taxon>Candidatus Scatenecus</taxon>
    </lineage>
</organism>
<dbReference type="Pfam" id="PF02518">
    <property type="entry name" value="HATPase_c"/>
    <property type="match status" value="1"/>
</dbReference>
<dbReference type="InterPro" id="IPR036890">
    <property type="entry name" value="HATPase_C_sf"/>
</dbReference>
<dbReference type="SUPFAM" id="SSF47384">
    <property type="entry name" value="Homodimeric domain of signal transducing histidine kinase"/>
    <property type="match status" value="1"/>
</dbReference>
<protein>
    <recommendedName>
        <fullName evidence="2">histidine kinase</fullName>
        <ecNumber evidence="2">2.7.13.3</ecNumber>
    </recommendedName>
</protein>
<dbReference type="Gene3D" id="3.30.450.40">
    <property type="match status" value="1"/>
</dbReference>
<dbReference type="GO" id="GO:0005886">
    <property type="term" value="C:plasma membrane"/>
    <property type="evidence" value="ECO:0007669"/>
    <property type="project" value="TreeGrafter"/>
</dbReference>
<dbReference type="Pfam" id="PF00512">
    <property type="entry name" value="HisKA"/>
    <property type="match status" value="1"/>
</dbReference>
<dbReference type="InterPro" id="IPR003661">
    <property type="entry name" value="HisK_dim/P_dom"/>
</dbReference>
<dbReference type="InterPro" id="IPR003594">
    <property type="entry name" value="HATPase_dom"/>
</dbReference>
<evidence type="ECO:0000256" key="4">
    <source>
        <dbReference type="ARBA" id="ARBA00022679"/>
    </source>
</evidence>
<gene>
    <name evidence="7" type="ORF">IAD41_03520</name>
</gene>
<dbReference type="EMBL" id="DVJO01000078">
    <property type="protein sequence ID" value="HIS82657.1"/>
    <property type="molecule type" value="Genomic_DNA"/>
</dbReference>
<dbReference type="PROSITE" id="PS50109">
    <property type="entry name" value="HIS_KIN"/>
    <property type="match status" value="1"/>
</dbReference>
<dbReference type="SUPFAM" id="SSF55781">
    <property type="entry name" value="GAF domain-like"/>
    <property type="match status" value="1"/>
</dbReference>
<dbReference type="InterPro" id="IPR036097">
    <property type="entry name" value="HisK_dim/P_sf"/>
</dbReference>
<dbReference type="CDD" id="cd00082">
    <property type="entry name" value="HisKA"/>
    <property type="match status" value="1"/>
</dbReference>
<evidence type="ECO:0000256" key="5">
    <source>
        <dbReference type="ARBA" id="ARBA00022777"/>
    </source>
</evidence>
<dbReference type="Gene3D" id="3.30.565.10">
    <property type="entry name" value="Histidine kinase-like ATPase, C-terminal domain"/>
    <property type="match status" value="1"/>
</dbReference>
<keyword evidence="4" id="KW-0808">Transferase</keyword>
<dbReference type="SUPFAM" id="SSF55874">
    <property type="entry name" value="ATPase domain of HSP90 chaperone/DNA topoisomerase II/histidine kinase"/>
    <property type="match status" value="1"/>
</dbReference>
<evidence type="ECO:0000256" key="3">
    <source>
        <dbReference type="ARBA" id="ARBA00022553"/>
    </source>
</evidence>
<dbReference type="InterPro" id="IPR005467">
    <property type="entry name" value="His_kinase_dom"/>
</dbReference>
<dbReference type="Proteomes" id="UP000824139">
    <property type="component" value="Unassembled WGS sequence"/>
</dbReference>
<dbReference type="PANTHER" id="PTHR43047:SF72">
    <property type="entry name" value="OSMOSENSING HISTIDINE PROTEIN KINASE SLN1"/>
    <property type="match status" value="1"/>
</dbReference>
<reference evidence="7" key="2">
    <citation type="journal article" date="2021" name="PeerJ">
        <title>Extensive microbial diversity within the chicken gut microbiome revealed by metagenomics and culture.</title>
        <authorList>
            <person name="Gilroy R."/>
            <person name="Ravi A."/>
            <person name="Getino M."/>
            <person name="Pursley I."/>
            <person name="Horton D.L."/>
            <person name="Alikhan N.F."/>
            <person name="Baker D."/>
            <person name="Gharbi K."/>
            <person name="Hall N."/>
            <person name="Watson M."/>
            <person name="Adriaenssens E.M."/>
            <person name="Foster-Nyarko E."/>
            <person name="Jarju S."/>
            <person name="Secka A."/>
            <person name="Antonio M."/>
            <person name="Oren A."/>
            <person name="Chaudhuri R.R."/>
            <person name="La Ragione R."/>
            <person name="Hildebrand F."/>
            <person name="Pallen M.J."/>
        </authorList>
    </citation>
    <scope>NUCLEOTIDE SEQUENCE</scope>
    <source>
        <strain evidence="7">CHK152-2994</strain>
    </source>
</reference>
<sequence length="398" mass="46158">MNISNEKNIVTFLKKLNTISSIKELSKFVSDEILELTGAGAACFCLMSNITNKIYVKQFSFSQSQKNNSQTIQWIEKVARVGVDLLTNKYDNDDIITYFNSMSTHRLLVEPIFYKNIILGFAAVVNRHKKFNINKLALFDILIESINSRVDVLYLQDELDRTNREKIQFLASISHEYKTPLNSIIGFSDMLKAELVGSNNYKYVDNISKSSRFLLSLIQDILDMARSEFRPMELKYETFRPMEVIKDIIYSFDEVIKEKNVNFSYTLMDVELTADLKRFKQLIYNLISNALKFNKPDGKIVVVAYVDENKNYIFEIKDSGDGIRKKDYEKIFNFFSQVNRDKLKRQQGSGVGLALCKVITNAHHGDIGFKSRLNSGSTFWFSLPQYGYYEDYETDVYY</sequence>